<keyword evidence="2" id="KW-1003">Cell membrane</keyword>
<dbReference type="EC" id="2.4.-.-" evidence="9"/>
<dbReference type="RefSeq" id="WP_413259959.1">
    <property type="nucleotide sequence ID" value="NZ_JBHFNS010000090.1"/>
</dbReference>
<reference evidence="9 10" key="1">
    <citation type="submission" date="2024-09" db="EMBL/GenBank/DDBJ databases">
        <title>Floridaenema gen nov. (Aerosakkonemataceae, Aerosakkonematales ord. nov., Cyanobacteria) from benthic tropical and subtropical fresh waters, with the description of four new species.</title>
        <authorList>
            <person name="Moretto J.A."/>
            <person name="Berthold D.E."/>
            <person name="Lefler F.W."/>
            <person name="Huang I.-S."/>
            <person name="Laughinghouse H. IV."/>
        </authorList>
    </citation>
    <scope>NUCLEOTIDE SEQUENCE [LARGE SCALE GENOMIC DNA]</scope>
    <source>
        <strain evidence="9 10">BLCC-F154</strain>
    </source>
</reference>
<dbReference type="EMBL" id="JBHFNS010000090">
    <property type="protein sequence ID" value="MFB2938475.1"/>
    <property type="molecule type" value="Genomic_DNA"/>
</dbReference>
<feature type="transmembrane region" description="Helical" evidence="8">
    <location>
        <begin position="498"/>
        <end position="523"/>
    </location>
</feature>
<evidence type="ECO:0000256" key="4">
    <source>
        <dbReference type="ARBA" id="ARBA00022679"/>
    </source>
</evidence>
<dbReference type="GO" id="GO:0016757">
    <property type="term" value="F:glycosyltransferase activity"/>
    <property type="evidence" value="ECO:0007669"/>
    <property type="project" value="UniProtKB-KW"/>
</dbReference>
<feature type="transmembrane region" description="Helical" evidence="8">
    <location>
        <begin position="242"/>
        <end position="259"/>
    </location>
</feature>
<keyword evidence="10" id="KW-1185">Reference proteome</keyword>
<keyword evidence="7 8" id="KW-0472">Membrane</keyword>
<feature type="transmembrane region" description="Helical" evidence="8">
    <location>
        <begin position="320"/>
        <end position="342"/>
    </location>
</feature>
<dbReference type="InterPro" id="IPR050297">
    <property type="entry name" value="LipidA_mod_glycosyltrf_83"/>
</dbReference>
<dbReference type="PANTHER" id="PTHR33908:SF3">
    <property type="entry name" value="UNDECAPRENYL PHOSPHATE-ALPHA-4-AMINO-4-DEOXY-L-ARABINOSE ARABINOSYL TRANSFERASE"/>
    <property type="match status" value="1"/>
</dbReference>
<feature type="transmembrane region" description="Helical" evidence="8">
    <location>
        <begin position="271"/>
        <end position="287"/>
    </location>
</feature>
<feature type="transmembrane region" description="Helical" evidence="8">
    <location>
        <begin position="21"/>
        <end position="43"/>
    </location>
</feature>
<evidence type="ECO:0000256" key="2">
    <source>
        <dbReference type="ARBA" id="ARBA00022475"/>
    </source>
</evidence>
<evidence type="ECO:0000313" key="9">
    <source>
        <dbReference type="EMBL" id="MFB2938475.1"/>
    </source>
</evidence>
<comment type="caution">
    <text evidence="9">The sequence shown here is derived from an EMBL/GenBank/DDBJ whole genome shotgun (WGS) entry which is preliminary data.</text>
</comment>
<keyword evidence="4 9" id="KW-0808">Transferase</keyword>
<evidence type="ECO:0000256" key="8">
    <source>
        <dbReference type="SAM" id="Phobius"/>
    </source>
</evidence>
<proteinExistence type="predicted"/>
<accession>A0ABV4YKW0</accession>
<name>A0ABV4YKW0_9CYAN</name>
<keyword evidence="3 9" id="KW-0328">Glycosyltransferase</keyword>
<evidence type="ECO:0000256" key="5">
    <source>
        <dbReference type="ARBA" id="ARBA00022692"/>
    </source>
</evidence>
<evidence type="ECO:0000256" key="1">
    <source>
        <dbReference type="ARBA" id="ARBA00004651"/>
    </source>
</evidence>
<keyword evidence="6 8" id="KW-1133">Transmembrane helix</keyword>
<feature type="transmembrane region" description="Helical" evidence="8">
    <location>
        <begin position="185"/>
        <end position="204"/>
    </location>
</feature>
<protein>
    <submittedName>
        <fullName evidence="9">ArnT family glycosyltransferase</fullName>
        <ecNumber evidence="9">2.4.-.-</ecNumber>
    </submittedName>
</protein>
<feature type="transmembrane region" description="Helical" evidence="8">
    <location>
        <begin position="428"/>
        <end position="452"/>
    </location>
</feature>
<feature type="transmembrane region" description="Helical" evidence="8">
    <location>
        <begin position="158"/>
        <end position="179"/>
    </location>
</feature>
<evidence type="ECO:0000313" key="10">
    <source>
        <dbReference type="Proteomes" id="UP001576776"/>
    </source>
</evidence>
<feature type="transmembrane region" description="Helical" evidence="8">
    <location>
        <begin position="216"/>
        <end position="236"/>
    </location>
</feature>
<gene>
    <name evidence="9" type="ORF">ACE1B6_24775</name>
</gene>
<dbReference type="PANTHER" id="PTHR33908">
    <property type="entry name" value="MANNOSYLTRANSFERASE YKCB-RELATED"/>
    <property type="match status" value="1"/>
</dbReference>
<dbReference type="Proteomes" id="UP001576776">
    <property type="component" value="Unassembled WGS sequence"/>
</dbReference>
<feature type="transmembrane region" description="Helical" evidence="8">
    <location>
        <begin position="472"/>
        <end position="491"/>
    </location>
</feature>
<keyword evidence="5 8" id="KW-0812">Transmembrane</keyword>
<feature type="transmembrane region" description="Helical" evidence="8">
    <location>
        <begin position="387"/>
        <end position="407"/>
    </location>
</feature>
<organism evidence="9 10">
    <name type="scientific">Floridaenema fluviatile BLCC-F154</name>
    <dbReference type="NCBI Taxonomy" id="3153640"/>
    <lineage>
        <taxon>Bacteria</taxon>
        <taxon>Bacillati</taxon>
        <taxon>Cyanobacteriota</taxon>
        <taxon>Cyanophyceae</taxon>
        <taxon>Oscillatoriophycideae</taxon>
        <taxon>Aerosakkonematales</taxon>
        <taxon>Aerosakkonemataceae</taxon>
        <taxon>Floridanema</taxon>
        <taxon>Floridanema fluviatile</taxon>
    </lineage>
</organism>
<sequence>MKLNFYRFTTPLQKYWETHPKMVWLLSILWVFLIGWLAFFWHLGSIGLVDETEPLFAEAARQMVVTGDWITPYFNGETRFDKPALVYWLMAIAYQTIGVNEWAVRLPSALAALALTALGFYTLQRFGFPSPQGSRGAGEQGSSSLTPSTQYPVTSTRYLSAWIGAALIALNPITIAWARTGVSDMLLSGCIGTSLLCFFIGYASKDEGNSGESQRSFFLNISPWYIAFYVLSALAVLTKGPVGIVLPVIIIAGFVIYLGNWREVWREMRPVWGSLIFSAIALPWYILCYLRNGNAFIDAFFGYHNVERFTQVVNRHSAPWYFYFLVVLLGFFPWSIYLPLAIAKLRFWQVKRWRNSPRSSQLGLFALAWFFGIFGFFTIAVTKLPSYVIPLIPAAAILVALLFSEQIHFVVSEKFLLTDKEKFKTNKGLFWSGIFNVVLCIAIAGLLLYLPGLLGYDPAIPDLQQLLEKSGLAVRGFLIWGVTAIALVFLLQNRRRLPFLVVANFLAFVAFLVFMLTPASFLLDGARQMPLRELSAVVRQVEKPGEELFMIGFKKPSVVFYTQRKVDYFEGFNETFNYMRKTAAANPNRTSVLILSQSTHIDRELLEVTPHQVLAKTKAYKLIRVKVSGG</sequence>
<evidence type="ECO:0000256" key="7">
    <source>
        <dbReference type="ARBA" id="ARBA00023136"/>
    </source>
</evidence>
<comment type="subcellular location">
    <subcellularLocation>
        <location evidence="1">Cell membrane</location>
        <topology evidence="1">Multi-pass membrane protein</topology>
    </subcellularLocation>
</comment>
<evidence type="ECO:0000256" key="3">
    <source>
        <dbReference type="ARBA" id="ARBA00022676"/>
    </source>
</evidence>
<evidence type="ECO:0000256" key="6">
    <source>
        <dbReference type="ARBA" id="ARBA00022989"/>
    </source>
</evidence>
<feature type="transmembrane region" description="Helical" evidence="8">
    <location>
        <begin position="362"/>
        <end position="381"/>
    </location>
</feature>